<sequence>MVSRKLFAAFLTTIIGYFIVPVFFHDVADSYFIIGLAVSIVTVPILFIVGILSSIAIESWSFSKNIGLSYLTHLGCAILCALIFSLTASGVLIAAILVSFVYTTIFFTIDRLSKYFEERNQKASLCKKKT</sequence>
<evidence type="ECO:0008006" key="4">
    <source>
        <dbReference type="Google" id="ProtNLM"/>
    </source>
</evidence>
<accession>A0A544T662</accession>
<feature type="transmembrane region" description="Helical" evidence="1">
    <location>
        <begin position="30"/>
        <end position="55"/>
    </location>
</feature>
<evidence type="ECO:0000256" key="1">
    <source>
        <dbReference type="SAM" id="Phobius"/>
    </source>
</evidence>
<keyword evidence="1" id="KW-0472">Membrane</keyword>
<dbReference type="AlphaFoldDB" id="A0A544T662"/>
<comment type="caution">
    <text evidence="2">The sequence shown here is derived from an EMBL/GenBank/DDBJ whole genome shotgun (WGS) entry which is preliminary data.</text>
</comment>
<keyword evidence="1" id="KW-0812">Transmembrane</keyword>
<reference evidence="2 3" key="1">
    <citation type="submission" date="2019-05" db="EMBL/GenBank/DDBJ databases">
        <title>Psychrobacillus vulpis sp. nov., a new species isolated from feces of a red fox that inhabits in The Tablas de Daimiel Natural Park, Albacete, Spain.</title>
        <authorList>
            <person name="Rodriguez M."/>
            <person name="Reina J.C."/>
            <person name="Bejar V."/>
            <person name="Llamas I."/>
        </authorList>
    </citation>
    <scope>NUCLEOTIDE SEQUENCE [LARGE SCALE GENOMIC DNA]</scope>
    <source>
        <strain evidence="2 3">NHI-2</strain>
    </source>
</reference>
<dbReference type="OrthoDB" id="2739227at2"/>
<organism evidence="2 3">
    <name type="scientific">Psychrobacillus soli</name>
    <dbReference type="NCBI Taxonomy" id="1543965"/>
    <lineage>
        <taxon>Bacteria</taxon>
        <taxon>Bacillati</taxon>
        <taxon>Bacillota</taxon>
        <taxon>Bacilli</taxon>
        <taxon>Bacillales</taxon>
        <taxon>Bacillaceae</taxon>
        <taxon>Psychrobacillus</taxon>
    </lineage>
</organism>
<evidence type="ECO:0000313" key="2">
    <source>
        <dbReference type="EMBL" id="TQR12944.1"/>
    </source>
</evidence>
<feature type="transmembrane region" description="Helical" evidence="1">
    <location>
        <begin position="91"/>
        <end position="109"/>
    </location>
</feature>
<gene>
    <name evidence="2" type="ORF">FG383_12845</name>
</gene>
<dbReference type="Proteomes" id="UP000318937">
    <property type="component" value="Unassembled WGS sequence"/>
</dbReference>
<proteinExistence type="predicted"/>
<feature type="transmembrane region" description="Helical" evidence="1">
    <location>
        <begin position="7"/>
        <end position="24"/>
    </location>
</feature>
<dbReference type="RefSeq" id="WP_142607791.1">
    <property type="nucleotide sequence ID" value="NZ_VDGG01000025.1"/>
</dbReference>
<feature type="transmembrane region" description="Helical" evidence="1">
    <location>
        <begin position="67"/>
        <end position="85"/>
    </location>
</feature>
<dbReference type="EMBL" id="VDGG01000025">
    <property type="protein sequence ID" value="TQR12944.1"/>
    <property type="molecule type" value="Genomic_DNA"/>
</dbReference>
<keyword evidence="1" id="KW-1133">Transmembrane helix</keyword>
<name>A0A544T662_9BACI</name>
<keyword evidence="3" id="KW-1185">Reference proteome</keyword>
<evidence type="ECO:0000313" key="3">
    <source>
        <dbReference type="Proteomes" id="UP000318937"/>
    </source>
</evidence>
<protein>
    <recommendedName>
        <fullName evidence="4">DUF3021 domain-containing protein</fullName>
    </recommendedName>
</protein>